<organism evidence="7 8">
    <name type="scientific">Xenoophorus captivus</name>
    <dbReference type="NCBI Taxonomy" id="1517983"/>
    <lineage>
        <taxon>Eukaryota</taxon>
        <taxon>Metazoa</taxon>
        <taxon>Chordata</taxon>
        <taxon>Craniata</taxon>
        <taxon>Vertebrata</taxon>
        <taxon>Euteleostomi</taxon>
        <taxon>Actinopterygii</taxon>
        <taxon>Neopterygii</taxon>
        <taxon>Teleostei</taxon>
        <taxon>Neoteleostei</taxon>
        <taxon>Acanthomorphata</taxon>
        <taxon>Ovalentaria</taxon>
        <taxon>Atherinomorphae</taxon>
        <taxon>Cyprinodontiformes</taxon>
        <taxon>Goodeidae</taxon>
        <taxon>Xenoophorus</taxon>
    </lineage>
</organism>
<keyword evidence="4" id="KW-0862">Zinc</keyword>
<dbReference type="Proteomes" id="UP001434883">
    <property type="component" value="Unassembled WGS sequence"/>
</dbReference>
<evidence type="ECO:0000259" key="6">
    <source>
        <dbReference type="PROSITE" id="PS50089"/>
    </source>
</evidence>
<keyword evidence="2" id="KW-0479">Metal-binding</keyword>
<dbReference type="Gene3D" id="3.30.40.10">
    <property type="entry name" value="Zinc/RING finger domain, C3HC4 (zinc finger)"/>
    <property type="match status" value="1"/>
</dbReference>
<evidence type="ECO:0000256" key="2">
    <source>
        <dbReference type="ARBA" id="ARBA00022723"/>
    </source>
</evidence>
<sequence>MDESAENDDIVIIVENEAESLPAGEEKLKQQGAFGLMDTCPICKLSFHNREPKLLPCLHSFCRRCLPPPLRSAEPRRDPHGPEATGYCVECVEFLCLTCVEAHQRVKFTRDHTIRQKEEMSPEARLLRRPQAGAAEAFLRDVRPAYGLTKDHELALKKQQDDINALTRQLDHVISFTKWATGNHSGTALLYCKRLVPDYSVRLD</sequence>
<evidence type="ECO:0000256" key="1">
    <source>
        <dbReference type="ARBA" id="ARBA00004123"/>
    </source>
</evidence>
<dbReference type="SUPFAM" id="SSF57850">
    <property type="entry name" value="RING/U-box"/>
    <property type="match status" value="1"/>
</dbReference>
<accession>A0ABV0S4E3</accession>
<dbReference type="InterPro" id="IPR000315">
    <property type="entry name" value="Znf_B-box"/>
</dbReference>
<name>A0ABV0S4E3_9TELE</name>
<reference evidence="7 8" key="1">
    <citation type="submission" date="2021-06" db="EMBL/GenBank/DDBJ databases">
        <authorList>
            <person name="Palmer J.M."/>
        </authorList>
    </citation>
    <scope>NUCLEOTIDE SEQUENCE [LARGE SCALE GENOMIC DNA]</scope>
    <source>
        <strain evidence="7 8">XC_2019</strain>
        <tissue evidence="7">Muscle</tissue>
    </source>
</reference>
<evidence type="ECO:0000313" key="8">
    <source>
        <dbReference type="Proteomes" id="UP001434883"/>
    </source>
</evidence>
<dbReference type="CDD" id="cd16585">
    <property type="entry name" value="RING-HC_TIF1_C-VI"/>
    <property type="match status" value="1"/>
</dbReference>
<dbReference type="Pfam" id="PF13445">
    <property type="entry name" value="zf-RING_UBOX"/>
    <property type="match status" value="1"/>
</dbReference>
<dbReference type="InterPro" id="IPR013083">
    <property type="entry name" value="Znf_RING/FYVE/PHD"/>
</dbReference>
<evidence type="ECO:0000256" key="4">
    <source>
        <dbReference type="ARBA" id="ARBA00022833"/>
    </source>
</evidence>
<dbReference type="InterPro" id="IPR001841">
    <property type="entry name" value="Znf_RING"/>
</dbReference>
<dbReference type="EMBL" id="JAHRIN010068331">
    <property type="protein sequence ID" value="MEQ2215449.1"/>
    <property type="molecule type" value="Genomic_DNA"/>
</dbReference>
<evidence type="ECO:0000256" key="5">
    <source>
        <dbReference type="PROSITE-ProRule" id="PRU00175"/>
    </source>
</evidence>
<dbReference type="PROSITE" id="PS50089">
    <property type="entry name" value="ZF_RING_2"/>
    <property type="match status" value="1"/>
</dbReference>
<dbReference type="PANTHER" id="PTHR45915:SF4">
    <property type="entry name" value="TRANSCRIPTION INTERMEDIARY FACTOR 1-ALPHA"/>
    <property type="match status" value="1"/>
</dbReference>
<dbReference type="PROSITE" id="PS00518">
    <property type="entry name" value="ZF_RING_1"/>
    <property type="match status" value="1"/>
</dbReference>
<gene>
    <name evidence="7" type="ORF">XENOCAPTIV_001201</name>
</gene>
<dbReference type="PANTHER" id="PTHR45915">
    <property type="entry name" value="TRANSCRIPTION INTERMEDIARY FACTOR"/>
    <property type="match status" value="1"/>
</dbReference>
<dbReference type="SMART" id="SM00184">
    <property type="entry name" value="RING"/>
    <property type="match status" value="1"/>
</dbReference>
<feature type="domain" description="RING-type" evidence="6">
    <location>
        <begin position="40"/>
        <end position="91"/>
    </location>
</feature>
<comment type="subcellular location">
    <subcellularLocation>
        <location evidence="1">Nucleus</location>
    </subcellularLocation>
</comment>
<keyword evidence="3 5" id="KW-0863">Zinc-finger</keyword>
<dbReference type="SMART" id="SM00336">
    <property type="entry name" value="BBOX"/>
    <property type="match status" value="1"/>
</dbReference>
<dbReference type="InterPro" id="IPR017907">
    <property type="entry name" value="Znf_RING_CS"/>
</dbReference>
<comment type="caution">
    <text evidence="7">The sequence shown here is derived from an EMBL/GenBank/DDBJ whole genome shotgun (WGS) entry which is preliminary data.</text>
</comment>
<proteinExistence type="predicted"/>
<protein>
    <recommendedName>
        <fullName evidence="6">RING-type domain-containing protein</fullName>
    </recommendedName>
</protein>
<evidence type="ECO:0000313" key="7">
    <source>
        <dbReference type="EMBL" id="MEQ2215449.1"/>
    </source>
</evidence>
<keyword evidence="8" id="KW-1185">Reference proteome</keyword>
<evidence type="ECO:0000256" key="3">
    <source>
        <dbReference type="ARBA" id="ARBA00022771"/>
    </source>
</evidence>
<dbReference type="InterPro" id="IPR027370">
    <property type="entry name" value="Znf-RING_euk"/>
</dbReference>